<dbReference type="RefSeq" id="WP_084440797.1">
    <property type="nucleotide sequence ID" value="NZ_LT906453.1"/>
</dbReference>
<dbReference type="STRING" id="1121387.GCA_000429885_00091"/>
<dbReference type="EMBL" id="LT906453">
    <property type="protein sequence ID" value="SNV23065.1"/>
    <property type="molecule type" value="Genomic_DNA"/>
</dbReference>
<comment type="similarity">
    <text evidence="1">Belongs to the dethiobiotin synthetase family.</text>
</comment>
<keyword evidence="1" id="KW-0547">Nucleotide-binding</keyword>
<comment type="pathway">
    <text evidence="1">Cofactor biosynthesis; biotin biosynthesis; biotin from 7,8-diaminononanoate: step 1/2.</text>
</comment>
<feature type="binding site" evidence="1">
    <location>
        <position position="51"/>
    </location>
    <ligand>
        <name>Mg(2+)</name>
        <dbReference type="ChEBI" id="CHEBI:18420"/>
    </ligand>
</feature>
<dbReference type="InterPro" id="IPR027417">
    <property type="entry name" value="P-loop_NTPase"/>
</dbReference>
<comment type="subcellular location">
    <subcellularLocation>
        <location evidence="1">Cytoplasm</location>
    </subcellularLocation>
</comment>
<dbReference type="NCBIfam" id="TIGR00347">
    <property type="entry name" value="bioD"/>
    <property type="match status" value="1"/>
</dbReference>
<dbReference type="OrthoDB" id="9802610at2"/>
<comment type="subunit">
    <text evidence="1">Homodimer.</text>
</comment>
<keyword evidence="1" id="KW-0460">Magnesium</keyword>
<dbReference type="GO" id="GO:0005524">
    <property type="term" value="F:ATP binding"/>
    <property type="evidence" value="ECO:0007669"/>
    <property type="project" value="UniProtKB-UniRule"/>
</dbReference>
<dbReference type="GO" id="GO:0004141">
    <property type="term" value="F:dethiobiotin synthase activity"/>
    <property type="evidence" value="ECO:0007669"/>
    <property type="project" value="UniProtKB-UniRule"/>
</dbReference>
<feature type="binding site" evidence="1">
    <location>
        <position position="17"/>
    </location>
    <ligand>
        <name>Mg(2+)</name>
        <dbReference type="ChEBI" id="CHEBI:18420"/>
    </ligand>
</feature>
<keyword evidence="3" id="KW-1185">Reference proteome</keyword>
<dbReference type="GeneID" id="63459919"/>
<protein>
    <recommendedName>
        <fullName evidence="1">ATP-dependent dethiobiotin synthetase BioD</fullName>
        <ecNumber evidence="1">6.3.3.3</ecNumber>
    </recommendedName>
    <alternativeName>
        <fullName evidence="1">DTB synthetase</fullName>
        <shortName evidence="1">DTBS</shortName>
    </alternativeName>
    <alternativeName>
        <fullName evidence="1">Dethiobiotin synthase</fullName>
    </alternativeName>
</protein>
<keyword evidence="1" id="KW-0093">Biotin biosynthesis</keyword>
<comment type="function">
    <text evidence="1">Catalyzes a mechanistically unusual reaction, the ATP-dependent insertion of CO2 between the N7 and N8 nitrogen atoms of 7,8-diaminopelargonic acid (DAPA, also called 7,8-diammoniononanoate) to form a ureido ring.</text>
</comment>
<feature type="binding site" evidence="1">
    <location>
        <position position="51"/>
    </location>
    <ligand>
        <name>ATP</name>
        <dbReference type="ChEBI" id="CHEBI:30616"/>
    </ligand>
</feature>
<dbReference type="PANTHER" id="PTHR43210:SF5">
    <property type="entry name" value="DETHIOBIOTIN SYNTHETASE"/>
    <property type="match status" value="1"/>
</dbReference>
<dbReference type="KEGG" id="dco:SAMEA4475696_1721"/>
<dbReference type="UniPathway" id="UPA00078">
    <property type="reaction ID" value="UER00161"/>
</dbReference>
<keyword evidence="1" id="KW-0963">Cytoplasm</keyword>
<evidence type="ECO:0000256" key="1">
    <source>
        <dbReference type="HAMAP-Rule" id="MF_00336"/>
    </source>
</evidence>
<proteinExistence type="inferred from homology"/>
<dbReference type="SUPFAM" id="SSF52540">
    <property type="entry name" value="P-loop containing nucleoside triphosphate hydrolases"/>
    <property type="match status" value="1"/>
</dbReference>
<comment type="caution">
    <text evidence="1">Lacks conserved residue(s) required for the propagation of feature annotation.</text>
</comment>
<dbReference type="AlphaFoldDB" id="A0A239VL89"/>
<dbReference type="PIRSF" id="PIRSF006755">
    <property type="entry name" value="DTB_synth"/>
    <property type="match status" value="1"/>
</dbReference>
<comment type="cofactor">
    <cofactor evidence="1">
        <name>Mg(2+)</name>
        <dbReference type="ChEBI" id="CHEBI:18420"/>
    </cofactor>
</comment>
<dbReference type="PANTHER" id="PTHR43210">
    <property type="entry name" value="DETHIOBIOTIN SYNTHETASE"/>
    <property type="match status" value="1"/>
</dbReference>
<feature type="active site" evidence="1">
    <location>
        <position position="38"/>
    </location>
</feature>
<dbReference type="Pfam" id="PF13500">
    <property type="entry name" value="AAA_26"/>
    <property type="match status" value="1"/>
</dbReference>
<feature type="binding site" evidence="1">
    <location>
        <begin position="13"/>
        <end position="18"/>
    </location>
    <ligand>
        <name>ATP</name>
        <dbReference type="ChEBI" id="CHEBI:30616"/>
    </ligand>
</feature>
<keyword evidence="1" id="KW-0479">Metal-binding</keyword>
<dbReference type="Proteomes" id="UP000242637">
    <property type="component" value="Chromosome 1"/>
</dbReference>
<dbReference type="GO" id="GO:0009102">
    <property type="term" value="P:biotin biosynthetic process"/>
    <property type="evidence" value="ECO:0007669"/>
    <property type="project" value="UniProtKB-UniRule"/>
</dbReference>
<dbReference type="GO" id="GO:0000287">
    <property type="term" value="F:magnesium ion binding"/>
    <property type="evidence" value="ECO:0007669"/>
    <property type="project" value="UniProtKB-UniRule"/>
</dbReference>
<feature type="binding site" evidence="1">
    <location>
        <position position="110"/>
    </location>
    <ligand>
        <name>Mg(2+)</name>
        <dbReference type="ChEBI" id="CHEBI:18420"/>
    </ligand>
</feature>
<evidence type="ECO:0000313" key="3">
    <source>
        <dbReference type="Proteomes" id="UP000242637"/>
    </source>
</evidence>
<dbReference type="Gene3D" id="3.40.50.300">
    <property type="entry name" value="P-loop containing nucleotide triphosphate hydrolases"/>
    <property type="match status" value="1"/>
</dbReference>
<dbReference type="EC" id="6.3.3.3" evidence="1"/>
<dbReference type="GO" id="GO:0005829">
    <property type="term" value="C:cytosol"/>
    <property type="evidence" value="ECO:0007669"/>
    <property type="project" value="TreeGrafter"/>
</dbReference>
<dbReference type="HAMAP" id="MF_00336">
    <property type="entry name" value="BioD"/>
    <property type="match status" value="1"/>
</dbReference>
<keyword evidence="1" id="KW-0067">ATP-binding</keyword>
<dbReference type="InterPro" id="IPR004472">
    <property type="entry name" value="DTB_synth_BioD"/>
</dbReference>
<comment type="catalytic activity">
    <reaction evidence="1">
        <text>(7R,8S)-7,8-diammoniononanoate + CO2 + ATP = (4R,5S)-dethiobiotin + ADP + phosphate + 3 H(+)</text>
        <dbReference type="Rhea" id="RHEA:15805"/>
        <dbReference type="ChEBI" id="CHEBI:15378"/>
        <dbReference type="ChEBI" id="CHEBI:16526"/>
        <dbReference type="ChEBI" id="CHEBI:30616"/>
        <dbReference type="ChEBI" id="CHEBI:43474"/>
        <dbReference type="ChEBI" id="CHEBI:149469"/>
        <dbReference type="ChEBI" id="CHEBI:149473"/>
        <dbReference type="ChEBI" id="CHEBI:456216"/>
        <dbReference type="EC" id="6.3.3.3"/>
    </reaction>
</comment>
<sequence length="236" mass="24172">MSRVVVVTGTDTDVGKTVVTAALVASVRACGGRVAVDKPTQTGVVPGQEGDVQVVARLSGVECLSEGVRLVAPMAPVQAAAREGVCLPSLGAHVERIAGLAAQCDVVFVEGAGGVLVELDGEHGTVADLVCALGESCPDVECEVVVVARADLGTLNHTELTLEALLARGIRVRGVVIGAWPDDPGPIAEDNRRHLAGLGDSHRYGVPLLGVVPVGAGAWERERFCAAASEWFGCAL</sequence>
<reference evidence="2 3" key="1">
    <citation type="submission" date="2017-06" db="EMBL/GenBank/DDBJ databases">
        <authorList>
            <consortium name="Pathogen Informatics"/>
        </authorList>
    </citation>
    <scope>NUCLEOTIDE SEQUENCE [LARGE SCALE GENOMIC DNA]</scope>
    <source>
        <strain evidence="2 3">NCTC13039</strain>
    </source>
</reference>
<dbReference type="CDD" id="cd03109">
    <property type="entry name" value="DTBS"/>
    <property type="match status" value="1"/>
</dbReference>
<organism evidence="2 3">
    <name type="scientific">Dermatophilus congolensis</name>
    <dbReference type="NCBI Taxonomy" id="1863"/>
    <lineage>
        <taxon>Bacteria</taxon>
        <taxon>Bacillati</taxon>
        <taxon>Actinomycetota</taxon>
        <taxon>Actinomycetes</taxon>
        <taxon>Micrococcales</taxon>
        <taxon>Dermatophilaceae</taxon>
        <taxon>Dermatophilus</taxon>
    </lineage>
</organism>
<keyword evidence="1 2" id="KW-0436">Ligase</keyword>
<feature type="binding site" evidence="1">
    <location>
        <begin position="110"/>
        <end position="113"/>
    </location>
    <ligand>
        <name>ATP</name>
        <dbReference type="ChEBI" id="CHEBI:30616"/>
    </ligand>
</feature>
<accession>A0A239VL89</accession>
<name>A0A239VL89_9MICO</name>
<evidence type="ECO:0000313" key="2">
    <source>
        <dbReference type="EMBL" id="SNV23065.1"/>
    </source>
</evidence>
<feature type="binding site" evidence="1">
    <location>
        <position position="42"/>
    </location>
    <ligand>
        <name>substrate</name>
    </ligand>
</feature>
<gene>
    <name evidence="1 2" type="primary">bioD</name>
    <name evidence="2" type="ORF">SAMEA4475696_01721</name>
</gene>